<comment type="miscellaneous">
    <text evidence="8">Few gyrases are as efficient as E.coli at forming negative supercoils. Not all organisms have 2 type II topoisomerases; in organisms with a single type II topoisomerase this enzyme also has to decatenate newly replicated chromosomes.</text>
</comment>
<dbReference type="SMART" id="SM00434">
    <property type="entry name" value="TOP4c"/>
    <property type="match status" value="1"/>
</dbReference>
<proteinExistence type="inferred from homology"/>
<evidence type="ECO:0000256" key="3">
    <source>
        <dbReference type="ARBA" id="ARBA00022741"/>
    </source>
</evidence>
<evidence type="ECO:0000256" key="8">
    <source>
        <dbReference type="HAMAP-Rule" id="MF_01897"/>
    </source>
</evidence>
<dbReference type="Gene3D" id="3.30.1360.40">
    <property type="match status" value="1"/>
</dbReference>
<dbReference type="InterPro" id="IPR035516">
    <property type="entry name" value="Gyrase/topoIV_suA_C"/>
</dbReference>
<organism evidence="12 13">
    <name type="scientific">Nannocystis punicea</name>
    <dbReference type="NCBI Taxonomy" id="2995304"/>
    <lineage>
        <taxon>Bacteria</taxon>
        <taxon>Pseudomonadati</taxon>
        <taxon>Myxococcota</taxon>
        <taxon>Polyangia</taxon>
        <taxon>Nannocystales</taxon>
        <taxon>Nannocystaceae</taxon>
        <taxon>Nannocystis</taxon>
    </lineage>
</organism>
<dbReference type="InterPro" id="IPR050220">
    <property type="entry name" value="Type_II_DNA_Topoisomerases"/>
</dbReference>
<dbReference type="NCBIfam" id="NF004043">
    <property type="entry name" value="PRK05560.1"/>
    <property type="match status" value="1"/>
</dbReference>
<feature type="compositionally biased region" description="Acidic residues" evidence="10">
    <location>
        <begin position="856"/>
        <end position="874"/>
    </location>
</feature>
<comment type="caution">
    <text evidence="8">Lacks conserved residue(s) required for the propagation of feature annotation.</text>
</comment>
<feature type="active site" description="O-(5'-phospho-DNA)-tyrosine intermediate" evidence="8 9">
    <location>
        <position position="120"/>
    </location>
</feature>
<evidence type="ECO:0000256" key="4">
    <source>
        <dbReference type="ARBA" id="ARBA00022840"/>
    </source>
</evidence>
<comment type="catalytic activity">
    <reaction evidence="1 8 9">
        <text>ATP-dependent breakage, passage and rejoining of double-stranded DNA.</text>
        <dbReference type="EC" id="5.6.2.2"/>
    </reaction>
</comment>
<feature type="domain" description="Topo IIA-type catalytic" evidence="11">
    <location>
        <begin position="32"/>
        <end position="522"/>
    </location>
</feature>
<dbReference type="NCBIfam" id="TIGR01063">
    <property type="entry name" value="gyrA"/>
    <property type="match status" value="1"/>
</dbReference>
<evidence type="ECO:0000256" key="1">
    <source>
        <dbReference type="ARBA" id="ARBA00000185"/>
    </source>
</evidence>
<keyword evidence="3 8" id="KW-0547">Nucleotide-binding</keyword>
<comment type="function">
    <text evidence="8">A type II topoisomerase that negatively supercoils closed circular double-stranded (ds) DNA in an ATP-dependent manner to modulate DNA topology and maintain chromosomes in an underwound state. Negative supercoiling favors strand separation, and DNA replication, transcription, recombination and repair, all of which involve strand separation. Also able to catalyze the interconversion of other topological isomers of dsDNA rings, including catenanes and knotted rings. Type II topoisomerases break and join 2 DNA strands simultaneously in an ATP-dependent manner.</text>
</comment>
<accession>A0ABY7H584</accession>
<dbReference type="Pfam" id="PF00521">
    <property type="entry name" value="DNA_topoisoIV"/>
    <property type="match status" value="1"/>
</dbReference>
<evidence type="ECO:0000256" key="6">
    <source>
        <dbReference type="ARBA" id="ARBA00023125"/>
    </source>
</evidence>
<evidence type="ECO:0000256" key="9">
    <source>
        <dbReference type="PROSITE-ProRule" id="PRU01384"/>
    </source>
</evidence>
<dbReference type="RefSeq" id="WP_269036777.1">
    <property type="nucleotide sequence ID" value="NZ_CP114040.1"/>
</dbReference>
<dbReference type="EC" id="5.6.2.2" evidence="8"/>
<feature type="compositionally biased region" description="Low complexity" evidence="10">
    <location>
        <begin position="844"/>
        <end position="855"/>
    </location>
</feature>
<dbReference type="Gene3D" id="2.120.10.90">
    <property type="entry name" value="DNA gyrase/topoisomerase IV, subunit A, C-terminal"/>
    <property type="match status" value="1"/>
</dbReference>
<name>A0ABY7H584_9BACT</name>
<dbReference type="InterPro" id="IPR013758">
    <property type="entry name" value="Topo_IIA_A/C_ab"/>
</dbReference>
<keyword evidence="8" id="KW-0963">Cytoplasm</keyword>
<dbReference type="CDD" id="cd00187">
    <property type="entry name" value="TOP4c"/>
    <property type="match status" value="1"/>
</dbReference>
<gene>
    <name evidence="8 12" type="primary">gyrA</name>
    <name evidence="12" type="ORF">O0S08_50640</name>
</gene>
<dbReference type="PANTHER" id="PTHR43493:SF5">
    <property type="entry name" value="DNA GYRASE SUBUNIT A, CHLOROPLASTIC_MITOCHONDRIAL"/>
    <property type="match status" value="1"/>
</dbReference>
<dbReference type="InterPro" id="IPR013757">
    <property type="entry name" value="Topo_IIA_A_a_sf"/>
</dbReference>
<dbReference type="PANTHER" id="PTHR43493">
    <property type="entry name" value="DNA GYRASE/TOPOISOMERASE SUBUNIT A"/>
    <property type="match status" value="1"/>
</dbReference>
<evidence type="ECO:0000256" key="7">
    <source>
        <dbReference type="ARBA" id="ARBA00023235"/>
    </source>
</evidence>
<keyword evidence="7 8" id="KW-0413">Isomerase</keyword>
<dbReference type="Pfam" id="PF03989">
    <property type="entry name" value="DNA_gyraseA_C"/>
    <property type="match status" value="6"/>
</dbReference>
<dbReference type="InterPro" id="IPR006691">
    <property type="entry name" value="GyrA/parC_rep"/>
</dbReference>
<dbReference type="SUPFAM" id="SSF56719">
    <property type="entry name" value="Type II DNA topoisomerase"/>
    <property type="match status" value="1"/>
</dbReference>
<evidence type="ECO:0000259" key="11">
    <source>
        <dbReference type="PROSITE" id="PS52040"/>
    </source>
</evidence>
<dbReference type="InterPro" id="IPR005743">
    <property type="entry name" value="GyrA"/>
</dbReference>
<dbReference type="NCBIfam" id="NF004044">
    <property type="entry name" value="PRK05561.1"/>
    <property type="match status" value="1"/>
</dbReference>
<keyword evidence="6 8" id="KW-0238">DNA-binding</keyword>
<evidence type="ECO:0000256" key="10">
    <source>
        <dbReference type="SAM" id="MobiDB-lite"/>
    </source>
</evidence>
<comment type="similarity">
    <text evidence="2 8">Belongs to the type II topoisomerase GyrA/ParC subunit family.</text>
</comment>
<feature type="region of interest" description="Disordered" evidence="10">
    <location>
        <begin position="836"/>
        <end position="874"/>
    </location>
</feature>
<dbReference type="InterPro" id="IPR002205">
    <property type="entry name" value="Topo_IIA_dom_A"/>
</dbReference>
<dbReference type="Proteomes" id="UP001164459">
    <property type="component" value="Chromosome"/>
</dbReference>
<dbReference type="PROSITE" id="PS52040">
    <property type="entry name" value="TOPO_IIA"/>
    <property type="match status" value="1"/>
</dbReference>
<protein>
    <recommendedName>
        <fullName evidence="8">DNA gyrase subunit A</fullName>
        <ecNumber evidence="8">5.6.2.2</ecNumber>
    </recommendedName>
</protein>
<evidence type="ECO:0000256" key="5">
    <source>
        <dbReference type="ARBA" id="ARBA00023029"/>
    </source>
</evidence>
<comment type="subcellular location">
    <subcellularLocation>
        <location evidence="8">Cytoplasm</location>
    </subcellularLocation>
</comment>
<dbReference type="Gene3D" id="1.10.268.10">
    <property type="entry name" value="Topoisomerase, domain 3"/>
    <property type="match status" value="1"/>
</dbReference>
<keyword evidence="4 8" id="KW-0067">ATP-binding</keyword>
<keyword evidence="5 8" id="KW-0799">Topoisomerase</keyword>
<dbReference type="SUPFAM" id="SSF101904">
    <property type="entry name" value="GyrA/ParC C-terminal domain-like"/>
    <property type="match status" value="1"/>
</dbReference>
<dbReference type="GO" id="GO:0003918">
    <property type="term" value="F:DNA topoisomerase type II (double strand cut, ATP-hydrolyzing) activity"/>
    <property type="evidence" value="ECO:0007669"/>
    <property type="project" value="UniProtKB-EC"/>
</dbReference>
<dbReference type="InterPro" id="IPR013760">
    <property type="entry name" value="Topo_IIA-like_dom_sf"/>
</dbReference>
<dbReference type="EMBL" id="CP114040">
    <property type="protein sequence ID" value="WAS94441.1"/>
    <property type="molecule type" value="Genomic_DNA"/>
</dbReference>
<dbReference type="Gene3D" id="3.90.199.10">
    <property type="entry name" value="Topoisomerase II, domain 5"/>
    <property type="match status" value="1"/>
</dbReference>
<evidence type="ECO:0000313" key="13">
    <source>
        <dbReference type="Proteomes" id="UP001164459"/>
    </source>
</evidence>
<evidence type="ECO:0000313" key="12">
    <source>
        <dbReference type="EMBL" id="WAS94441.1"/>
    </source>
</evidence>
<reference evidence="12" key="1">
    <citation type="submission" date="2022-11" db="EMBL/GenBank/DDBJ databases">
        <title>Minimal conservation of predation-associated metabolite biosynthetic gene clusters underscores biosynthetic potential of Myxococcota including descriptions for ten novel species: Archangium lansinium sp. nov., Myxococcus landrumus sp. nov., Nannocystis bai.</title>
        <authorList>
            <person name="Ahearne A."/>
            <person name="Stevens C."/>
            <person name="Dowd S."/>
        </authorList>
    </citation>
    <scope>NUCLEOTIDE SEQUENCE</scope>
    <source>
        <strain evidence="12">Fl3</strain>
    </source>
</reference>
<sequence>MASEQKTGINIEDEMRSSFLDYAMSVIISRALPDVRDGLKPVHRRVLYAMDQLRNTHAQPYKKSARVVGDVIGKYHPHGDASVYDALVRLAQDFAMRYPLVDGQGNFGSIDGDAPAAMRYTEVRMKRLTSELLADLDKETVSWAPNYDDKELEPTVLPTKIPNLLLNGAVGIAVGMATNIPPHNLREIVDACIALVDDPKLPPRELLQIVTGPDFPTGGQIIGRAGIRQAYATGRGSLTLRAKCTIEEDEKGREAIIVHEIPYQVNKVRLISHIAELVREKKLEGISDLQDYSDRTGMRIWIQVKRDASAQVVLNSLYKSSDLQVSFGVNMIAIAGGRPQVLSLHECLTHFLDHRREVVTRRSRYELRKAAERREIVEGIGVAIDAIDRIIAIIRAAPDPDAAREALCAEPLHGFSGFLARCGRPEAEVEAARGKPYHLKPNQAKAILDMRLQRLTGLEREKVEGEYKELSATIAYLQSILASDAMLMQVIRGELVGIRDEYGDDRRTEIVDDESEIEPIDLVADEPMIVMLTNNGYIKRLPVGEYRVQGRGGTGVKGGVGRDAADFVVELFEASTHAHVLMFTNTGRVFRTRVFELPAGRRDHAGKALVNFLDLRDGERVLGMVPYRDEDLEGGHFYVVMCSQQGYIKRTALDEFANIRSTGIIAVTIEDGDQLIDARLTNGKQQIMLTSAQGMAIRFTEDDVRPMGRTARGVRGQDLREGDAVVSMTVLEPESEGSILTMCAKGYGKRTAASDYKVQNRAGLGIITIKVTERNGPVVGTLRVEADDHVMVVTSRGKVIRTTAASISEIGRNTQGVRIIRTGEDERVVAIERILDREEEAGEAGEAVEPVAGDEPAGDEPAGDEPTGDEGGEE</sequence>
<keyword evidence="13" id="KW-1185">Reference proteome</keyword>
<comment type="subunit">
    <text evidence="8">Heterotetramer, composed of two GyrA and two GyrB chains. In the heterotetramer, GyrA contains the active site tyrosine that forms a transient covalent intermediate with DNA, while GyrB binds cofactors and catalyzes ATP hydrolysis.</text>
</comment>
<evidence type="ECO:0000256" key="2">
    <source>
        <dbReference type="ARBA" id="ARBA00008263"/>
    </source>
</evidence>
<dbReference type="HAMAP" id="MF_01897">
    <property type="entry name" value="GyrA"/>
    <property type="match status" value="1"/>
</dbReference>